<dbReference type="EMBL" id="CP118101">
    <property type="protein sequence ID" value="WDH83327.1"/>
    <property type="molecule type" value="Genomic_DNA"/>
</dbReference>
<evidence type="ECO:0000313" key="3">
    <source>
        <dbReference type="Proteomes" id="UP001220962"/>
    </source>
</evidence>
<proteinExistence type="predicted"/>
<sequence length="863" mass="97555">MEFKSVDVSFPILEFHGVVTHFTPRKPTAFEWAILELLDRFGEHPAYRDLSLGMVFESLLSIPDPDLMIRPVLEGLVSLRIIDGPSHGISLGDVNLRDYAFTPEGRTIYRRGYVSNNEVQNEVIKCYDPLLKRFLERNEQKWLQADAAYPLGDPDELASTSLTGEVRQLVDSRSYPWKKNETEIRGIQQRQVRCMWKKVKATARLNDEGEIVFSFPQKAYEDYFRQWADPELLLEQMELWGTADLYSDELSDVSYQDLGGSLRELTPIQDNFVEDVCSRIRLSASGRSGTKGGGTVPTVHLIRPGEFVNGFAGQTIAAVTESYQKSTVPQMFVVCDPAATFQAFYNPSNRCAMLTTNEPIPVPNAYYLNNSGDQLFAANVGLTLLDEDISLPLAYSYHAQVRLPDWTPFLQHADAWLMRLLQDAGTRSELTKAVELQLIRLFWASPEDVWRSVFSRVRDMGQLDASEAAKLLESFVKHLPKVGIWKEDLFAFLMIATDRLILPGEPDREGLKAALLTLPLSFLGDDRERNRQWLELLLSRLPSPAGAEQADDILGVLFSLPINKSILRETACPSSLYSTAVATELLADALRGSDRYTGKRRTEFEAAMNELAVVTTSLEQALRLERGSLMLQYGQAAEGAYPTAALLEAGDASPKELAAKINDWHSKVDQSIARSGLPPEVFPVRAAERIANALRLITDQLERMDKKIPSQYKRVYVLDPYAFLERPKLLEDFNAEEFVVIHSRAVEELYDLLGSDRLEADMLHNLERAIRSLEETKRHNVRMEQAPVDDAKREAGSLMQGEAVLQIAADYRFHDAMLLTSDSELHKQARQIGIRAEWLKTFFQQRSERQGKQGNGKKQKKKK</sequence>
<dbReference type="AlphaFoldDB" id="A0AAX3N1D3"/>
<dbReference type="InterPro" id="IPR002716">
    <property type="entry name" value="PIN_dom"/>
</dbReference>
<accession>A0AAX3N1D3</accession>
<dbReference type="RefSeq" id="WP_274359461.1">
    <property type="nucleotide sequence ID" value="NZ_CP118101.1"/>
</dbReference>
<dbReference type="Proteomes" id="UP001220962">
    <property type="component" value="Chromosome"/>
</dbReference>
<feature type="domain" description="PIN" evidence="1">
    <location>
        <begin position="716"/>
        <end position="837"/>
    </location>
</feature>
<reference evidence="2" key="1">
    <citation type="submission" date="2023-02" db="EMBL/GenBank/DDBJ databases">
        <title>Pathogen: clinical or host-associated sample.</title>
        <authorList>
            <person name="Hergert J."/>
            <person name="Casey R."/>
            <person name="Wagner J."/>
            <person name="Young E.L."/>
            <person name="Oakeson K.F."/>
        </authorList>
    </citation>
    <scope>NUCLEOTIDE SEQUENCE</scope>
    <source>
        <strain evidence="2">2022CK-00830</strain>
    </source>
</reference>
<name>A0AAX3N1D3_9BACL</name>
<evidence type="ECO:0000259" key="1">
    <source>
        <dbReference type="Pfam" id="PF13638"/>
    </source>
</evidence>
<organism evidence="2 3">
    <name type="scientific">Paenibacillus urinalis</name>
    <dbReference type="NCBI Taxonomy" id="521520"/>
    <lineage>
        <taxon>Bacteria</taxon>
        <taxon>Bacillati</taxon>
        <taxon>Bacillota</taxon>
        <taxon>Bacilli</taxon>
        <taxon>Bacillales</taxon>
        <taxon>Paenibacillaceae</taxon>
        <taxon>Paenibacillus</taxon>
    </lineage>
</organism>
<dbReference type="Pfam" id="PF13638">
    <property type="entry name" value="PIN_4"/>
    <property type="match status" value="1"/>
</dbReference>
<protein>
    <submittedName>
        <fullName evidence="2">PIN domain-containing protein</fullName>
    </submittedName>
</protein>
<gene>
    <name evidence="2" type="ORF">PUW23_03525</name>
</gene>
<evidence type="ECO:0000313" key="2">
    <source>
        <dbReference type="EMBL" id="WDH83327.1"/>
    </source>
</evidence>